<dbReference type="GO" id="GO:0003713">
    <property type="term" value="F:transcription coactivator activity"/>
    <property type="evidence" value="ECO:0007669"/>
    <property type="project" value="TreeGrafter"/>
</dbReference>
<dbReference type="GO" id="GO:0000124">
    <property type="term" value="C:SAGA complex"/>
    <property type="evidence" value="ECO:0007669"/>
    <property type="project" value="TreeGrafter"/>
</dbReference>
<dbReference type="Proteomes" id="UP000292447">
    <property type="component" value="Chromosome VI"/>
</dbReference>
<dbReference type="Pfam" id="PF12767">
    <property type="entry name" value="SAGA-Tad1"/>
    <property type="match status" value="1"/>
</dbReference>
<accession>A0A4P6XVI8</accession>
<evidence type="ECO:0000256" key="1">
    <source>
        <dbReference type="ARBA" id="ARBA00004123"/>
    </source>
</evidence>
<evidence type="ECO:0000256" key="4">
    <source>
        <dbReference type="ARBA" id="ARBA00023242"/>
    </source>
</evidence>
<evidence type="ECO:0000256" key="2">
    <source>
        <dbReference type="ARBA" id="ARBA00023015"/>
    </source>
</evidence>
<dbReference type="GO" id="GO:0006357">
    <property type="term" value="P:regulation of transcription by RNA polymerase II"/>
    <property type="evidence" value="ECO:0007669"/>
    <property type="project" value="TreeGrafter"/>
</dbReference>
<sequence>MSTVAAPSTVAVGQPAKSNKRLQLESVIREFQSKLGPDWDTYHEALLLFLVGRLSRAELVLQIGPLMKNGLIKYHNRLLLLNFANSLQDTPQEYLSELASFWSKRNARTKGVKLNQYEKFKQNIMGLPLKERRRIRAITKDAGKRDRLSAGITLTRQALLPKIPMLQDKEQQQLQVNNLVQWQQDVVNGINTPLAAASHELPDAETLLRKVLMTSREHGLTGGINARVFEVLLLGLEMHLKNVLECAIDTVRYRRRKYELNAFLQPSFLQGGVVKEPQSRYSRPENDGDKKDIIIGAEDMHNTLEMFPHLLEPGGPQLRLAGVMLQNDDQVLDMAQGYALPPKPAQITDVPLSAGSSDKNKDPRPADNAGAAENGHLQNGRAMAKEPSHIGTVDELKWMLHDLISSS</sequence>
<keyword evidence="4" id="KW-0539">Nucleus</keyword>
<dbReference type="PANTHER" id="PTHR21277:SF5">
    <property type="entry name" value="TRANSCRIPTIONAL ADAPTER 1"/>
    <property type="match status" value="1"/>
</dbReference>
<keyword evidence="3" id="KW-0804">Transcription</keyword>
<protein>
    <submittedName>
        <fullName evidence="6">Transcriptional coactivator HFI1/ADA1</fullName>
    </submittedName>
</protein>
<dbReference type="CDD" id="cd22933">
    <property type="entry name" value="HFD_HFI1"/>
    <property type="match status" value="1"/>
</dbReference>
<dbReference type="AlphaFoldDB" id="A0A4P6XVI8"/>
<evidence type="ECO:0000256" key="3">
    <source>
        <dbReference type="ARBA" id="ARBA00023163"/>
    </source>
</evidence>
<evidence type="ECO:0000313" key="7">
    <source>
        <dbReference type="Proteomes" id="UP000292447"/>
    </source>
</evidence>
<evidence type="ECO:0000256" key="5">
    <source>
        <dbReference type="SAM" id="MobiDB-lite"/>
    </source>
</evidence>
<dbReference type="STRING" id="2163413.A0A4P6XVI8"/>
<keyword evidence="7" id="KW-1185">Reference proteome</keyword>
<comment type="subcellular location">
    <subcellularLocation>
        <location evidence="1">Nucleus</location>
    </subcellularLocation>
</comment>
<name>A0A4P6XVI8_9ASCO</name>
<dbReference type="EMBL" id="CP034461">
    <property type="protein sequence ID" value="QBM90935.1"/>
    <property type="molecule type" value="Genomic_DNA"/>
</dbReference>
<organism evidence="6 7">
    <name type="scientific">Metschnikowia aff. pulcherrima</name>
    <dbReference type="NCBI Taxonomy" id="2163413"/>
    <lineage>
        <taxon>Eukaryota</taxon>
        <taxon>Fungi</taxon>
        <taxon>Dikarya</taxon>
        <taxon>Ascomycota</taxon>
        <taxon>Saccharomycotina</taxon>
        <taxon>Pichiomycetes</taxon>
        <taxon>Metschnikowiaceae</taxon>
        <taxon>Metschnikowia</taxon>
    </lineage>
</organism>
<dbReference type="GO" id="GO:0005634">
    <property type="term" value="C:nucleus"/>
    <property type="evidence" value="ECO:0007669"/>
    <property type="project" value="UniProtKB-SubCell"/>
</dbReference>
<reference evidence="7" key="1">
    <citation type="submission" date="2019-03" db="EMBL/GenBank/DDBJ databases">
        <title>Snf2 controls pulcherriminic acid biosynthesis and connects pigmentation and antifungal activity of the yeast Metschnikowia pulcherrima.</title>
        <authorList>
            <person name="Gore-Lloyd D."/>
            <person name="Sumann I."/>
            <person name="Brachmann A.O."/>
            <person name="Schneeberger K."/>
            <person name="Ortiz-Merino R.A."/>
            <person name="Moreno-Beltran M."/>
            <person name="Schlaefli M."/>
            <person name="Kirner P."/>
            <person name="Santos Kron A."/>
            <person name="Wolfe K.H."/>
            <person name="Piel J."/>
            <person name="Ahrens C.H."/>
            <person name="Henk D."/>
            <person name="Freimoser F.M."/>
        </authorList>
    </citation>
    <scope>NUCLEOTIDE SEQUENCE [LARGE SCALE GENOMIC DNA]</scope>
    <source>
        <strain evidence="7">APC 1.2</strain>
    </source>
</reference>
<feature type="region of interest" description="Disordered" evidence="5">
    <location>
        <begin position="342"/>
        <end position="388"/>
    </location>
</feature>
<dbReference type="PANTHER" id="PTHR21277">
    <property type="entry name" value="TRANSCRIPTIONAL ADAPTER 1"/>
    <property type="match status" value="1"/>
</dbReference>
<keyword evidence="2" id="KW-0805">Transcription regulation</keyword>
<proteinExistence type="predicted"/>
<gene>
    <name evidence="6" type="primary">MPUL0F05240</name>
    <name evidence="6" type="ORF">METSCH_F05240</name>
</gene>
<evidence type="ECO:0000313" key="6">
    <source>
        <dbReference type="EMBL" id="QBM90935.1"/>
    </source>
</evidence>
<dbReference type="InterPro" id="IPR024738">
    <property type="entry name" value="Hfi1/Tada1"/>
</dbReference>